<dbReference type="GO" id="GO:0047429">
    <property type="term" value="F:nucleoside triphosphate diphosphatase activity"/>
    <property type="evidence" value="ECO:0007669"/>
    <property type="project" value="InterPro"/>
</dbReference>
<dbReference type="CDD" id="cd11537">
    <property type="entry name" value="NTP-PPase_RS21-C6_like"/>
    <property type="match status" value="1"/>
</dbReference>
<evidence type="ECO:0000313" key="3">
    <source>
        <dbReference type="Proteomes" id="UP000004956"/>
    </source>
</evidence>
<dbReference type="Proteomes" id="UP000004956">
    <property type="component" value="Unassembled WGS sequence"/>
</dbReference>
<accession>H3KDE1</accession>
<comment type="caution">
    <text evidence="2">The sequence shown here is derived from an EMBL/GenBank/DDBJ whole genome shotgun (WGS) entry which is preliminary data.</text>
</comment>
<evidence type="ECO:0000313" key="2">
    <source>
        <dbReference type="EMBL" id="EHY31877.1"/>
    </source>
</evidence>
<sequence length="450" mass="48038">MRPHDTSSNAPSSIPSDSSASPTLAGLSPETVRSILAFRDDRHWARFHEPKDLAIALSVEASELLNEFMWSGTDLRVETKKSGQAEELADVLIYAVLLADRLGLDLNDAVARKMAKNVRRYPVEAFRDEDLGEAARDVAERLRTEDRARCGAGAEGSSTGAEDAKPLIADAAPYRALLMKLETEGPDAAGGWKAVSANRMMFAVYAPETVALWKQVEADAQAAGVAAASLDARRADPADARAALAQLRAAVETERRSDGAFLEAVKSGEVPRALEVIVREAGTAVMSAAQATEVPEVNGHSGSQVPEAHPATQESLAAQAPRIGAGAPTLADDLALLAAIERDPAIAGREVDSPAGTFFIYAEDVNALRGRLAAFRIPNHWLALEAAGIRNPLEEAWARLPELDAEALRGVLTELLAAERDDSGFFARAAASGRVRRLLEALAEAFRRGW</sequence>
<reference evidence="2 3" key="1">
    <citation type="submission" date="2011-11" db="EMBL/GenBank/DDBJ databases">
        <authorList>
            <person name="Weinstock G."/>
            <person name="Sodergren E."/>
            <person name="Clifton S."/>
            <person name="Fulton L."/>
            <person name="Fulton B."/>
            <person name="Courtney L."/>
            <person name="Fronick C."/>
            <person name="Harrison M."/>
            <person name="Strong C."/>
            <person name="Farmer C."/>
            <person name="Delahaunty K."/>
            <person name="Markovic C."/>
            <person name="Hall O."/>
            <person name="Minx P."/>
            <person name="Tomlinson C."/>
            <person name="Mitreva M."/>
            <person name="Hou S."/>
            <person name="Chen J."/>
            <person name="Wollam A."/>
            <person name="Pepin K.H."/>
            <person name="Johnson M."/>
            <person name="Bhonagiri V."/>
            <person name="Zhang X."/>
            <person name="Suruliraj S."/>
            <person name="Warren W."/>
            <person name="Chinwalla A."/>
            <person name="Mardis E.R."/>
            <person name="Wilson R.K."/>
        </authorList>
    </citation>
    <scope>NUCLEOTIDE SEQUENCE [LARGE SCALE GENOMIC DNA]</scope>
    <source>
        <strain evidence="2 3">YIT 11816</strain>
    </source>
</reference>
<feature type="region of interest" description="Disordered" evidence="1">
    <location>
        <begin position="295"/>
        <end position="315"/>
    </location>
</feature>
<dbReference type="AlphaFoldDB" id="H3KDE1"/>
<name>H3KDE1_9BURK</name>
<dbReference type="HOGENOM" id="CLU_608230_0_0_4"/>
<dbReference type="Gene3D" id="1.10.287.1080">
    <property type="entry name" value="MazG-like"/>
    <property type="match status" value="1"/>
</dbReference>
<dbReference type="PANTHER" id="PTHR46523">
    <property type="entry name" value="DCTP PYROPHOSPHATASE 1"/>
    <property type="match status" value="1"/>
</dbReference>
<gene>
    <name evidence="2" type="ORF">HMPREF9440_00750</name>
</gene>
<dbReference type="InterPro" id="IPR052555">
    <property type="entry name" value="dCTP_Pyrophosphatase"/>
</dbReference>
<dbReference type="SUPFAM" id="SSF101386">
    <property type="entry name" value="all-alpha NTP pyrophosphatases"/>
    <property type="match status" value="1"/>
</dbReference>
<dbReference type="PANTHER" id="PTHR46523:SF1">
    <property type="entry name" value="DCTP PYROPHOSPHATASE 1"/>
    <property type="match status" value="1"/>
</dbReference>
<proteinExistence type="predicted"/>
<keyword evidence="3" id="KW-1185">Reference proteome</keyword>
<dbReference type="GO" id="GO:0009143">
    <property type="term" value="P:nucleoside triphosphate catabolic process"/>
    <property type="evidence" value="ECO:0007669"/>
    <property type="project" value="InterPro"/>
</dbReference>
<feature type="region of interest" description="Disordered" evidence="1">
    <location>
        <begin position="1"/>
        <end position="26"/>
    </location>
</feature>
<organism evidence="2 3">
    <name type="scientific">Sutterella parvirubra YIT 11816</name>
    <dbReference type="NCBI Taxonomy" id="762967"/>
    <lineage>
        <taxon>Bacteria</taxon>
        <taxon>Pseudomonadati</taxon>
        <taxon>Pseudomonadota</taxon>
        <taxon>Betaproteobacteria</taxon>
        <taxon>Burkholderiales</taxon>
        <taxon>Sutterellaceae</taxon>
        <taxon>Sutterella</taxon>
    </lineage>
</organism>
<dbReference type="InterPro" id="IPR025984">
    <property type="entry name" value="DCTPP"/>
</dbReference>
<feature type="compositionally biased region" description="Low complexity" evidence="1">
    <location>
        <begin position="7"/>
        <end position="22"/>
    </location>
</feature>
<dbReference type="STRING" id="762967.HMPREF9440_00750"/>
<dbReference type="PATRIC" id="fig|762967.3.peg.601"/>
<keyword evidence="2" id="KW-0378">Hydrolase</keyword>
<dbReference type="EMBL" id="AFBQ01000103">
    <property type="protein sequence ID" value="EHY31877.1"/>
    <property type="molecule type" value="Genomic_DNA"/>
</dbReference>
<dbReference type="Pfam" id="PF12643">
    <property type="entry name" value="MazG-like"/>
    <property type="match status" value="1"/>
</dbReference>
<evidence type="ECO:0000256" key="1">
    <source>
        <dbReference type="SAM" id="MobiDB-lite"/>
    </source>
</evidence>
<dbReference type="RefSeq" id="WP_008541418.1">
    <property type="nucleotide sequence ID" value="NZ_JH604916.1"/>
</dbReference>
<protein>
    <submittedName>
        <fullName evidence="2">MazG nucleotide pyrophosphohydrolase domain protein</fullName>
    </submittedName>
</protein>